<dbReference type="Proteomes" id="UP000251213">
    <property type="component" value="Unassembled WGS sequence"/>
</dbReference>
<dbReference type="InterPro" id="IPR013644">
    <property type="entry name" value="DXP_reductoisomerase_C"/>
</dbReference>
<dbReference type="UniPathway" id="UPA00056">
    <property type="reaction ID" value="UER00092"/>
</dbReference>
<dbReference type="EC" id="1.1.1.267" evidence="9"/>
<feature type="binding site" evidence="9">
    <location>
        <position position="219"/>
    </location>
    <ligand>
        <name>1-deoxy-D-xylulose 5-phosphate</name>
        <dbReference type="ChEBI" id="CHEBI:57792"/>
    </ligand>
</feature>
<feature type="binding site" evidence="9">
    <location>
        <position position="13"/>
    </location>
    <ligand>
        <name>NADPH</name>
        <dbReference type="ChEBI" id="CHEBI:57783"/>
    </ligand>
</feature>
<feature type="binding site" evidence="9">
    <location>
        <position position="150"/>
    </location>
    <ligand>
        <name>Mn(2+)</name>
        <dbReference type="ChEBI" id="CHEBI:29035"/>
    </ligand>
</feature>
<evidence type="ECO:0000256" key="3">
    <source>
        <dbReference type="ARBA" id="ARBA00022723"/>
    </source>
</evidence>
<keyword evidence="9" id="KW-0460">Magnesium</keyword>
<dbReference type="EMBL" id="QJKK01000002">
    <property type="protein sequence ID" value="RAL26324.1"/>
    <property type="molecule type" value="Genomic_DNA"/>
</dbReference>
<comment type="function">
    <text evidence="9">Catalyzes the NADPH-dependent rearrangement and reduction of 1-deoxy-D-xylulose-5-phosphate (DXP) to 2-C-methyl-D-erythritol 4-phosphate (MEP).</text>
</comment>
<dbReference type="PIRSF" id="PIRSF006205">
    <property type="entry name" value="Dxp_reductismrs"/>
    <property type="match status" value="1"/>
</dbReference>
<evidence type="ECO:0000259" key="11">
    <source>
        <dbReference type="Pfam" id="PF08436"/>
    </source>
</evidence>
<feature type="binding site" evidence="9">
    <location>
        <position position="219"/>
    </location>
    <ligand>
        <name>Mn(2+)</name>
        <dbReference type="ChEBI" id="CHEBI:29035"/>
    </ligand>
</feature>
<dbReference type="SUPFAM" id="SSF51735">
    <property type="entry name" value="NAD(P)-binding Rossmann-fold domains"/>
    <property type="match status" value="1"/>
</dbReference>
<dbReference type="Pfam" id="PF02670">
    <property type="entry name" value="DXP_reductoisom"/>
    <property type="match status" value="1"/>
</dbReference>
<comment type="similarity">
    <text evidence="2 9">Belongs to the DXR family.</text>
</comment>
<dbReference type="SUPFAM" id="SSF69055">
    <property type="entry name" value="1-deoxy-D-xylulose-5-phosphate reductoisomerase, C-terminal domain"/>
    <property type="match status" value="1"/>
</dbReference>
<dbReference type="GO" id="GO:0070402">
    <property type="term" value="F:NADPH binding"/>
    <property type="evidence" value="ECO:0007669"/>
    <property type="project" value="InterPro"/>
</dbReference>
<feature type="binding site" evidence="9">
    <location>
        <position position="150"/>
    </location>
    <ligand>
        <name>1-deoxy-D-xylulose 5-phosphate</name>
        <dbReference type="ChEBI" id="CHEBI:57792"/>
    </ligand>
</feature>
<dbReference type="Pfam" id="PF13288">
    <property type="entry name" value="DXPR_C"/>
    <property type="match status" value="1"/>
</dbReference>
<evidence type="ECO:0000313" key="13">
    <source>
        <dbReference type="EMBL" id="RAL26324.1"/>
    </source>
</evidence>
<dbReference type="GO" id="GO:0030145">
    <property type="term" value="F:manganese ion binding"/>
    <property type="evidence" value="ECO:0007669"/>
    <property type="project" value="TreeGrafter"/>
</dbReference>
<comment type="pathway">
    <text evidence="1 9">Isoprenoid biosynthesis; isopentenyl diphosphate biosynthesis via DXP pathway; isopentenyl diphosphate from 1-deoxy-D-xylulose 5-phosphate: step 1/6.</text>
</comment>
<evidence type="ECO:0000256" key="6">
    <source>
        <dbReference type="ARBA" id="ARBA00023211"/>
    </source>
</evidence>
<evidence type="ECO:0000256" key="8">
    <source>
        <dbReference type="ARBA" id="ARBA00048543"/>
    </source>
</evidence>
<dbReference type="InterPro" id="IPR013512">
    <property type="entry name" value="DXP_reductoisomerase_N"/>
</dbReference>
<dbReference type="InterPro" id="IPR036291">
    <property type="entry name" value="NAD(P)-bd_dom_sf"/>
</dbReference>
<dbReference type="InterPro" id="IPR026877">
    <property type="entry name" value="DXPR_C"/>
</dbReference>
<dbReference type="Gene3D" id="1.10.1740.10">
    <property type="match status" value="1"/>
</dbReference>
<feature type="binding site" evidence="9">
    <location>
        <position position="210"/>
    </location>
    <ligand>
        <name>1-deoxy-D-xylulose 5-phosphate</name>
        <dbReference type="ChEBI" id="CHEBI:57792"/>
    </ligand>
</feature>
<protein>
    <recommendedName>
        <fullName evidence="9">1-deoxy-D-xylulose 5-phosphate reductoisomerase</fullName>
        <shortName evidence="9">DXP reductoisomerase</shortName>
        <ecNumber evidence="9">1.1.1.267</ecNumber>
    </recommendedName>
    <alternativeName>
        <fullName evidence="9">1-deoxyxylulose-5-phosphate reductoisomerase</fullName>
    </alternativeName>
    <alternativeName>
        <fullName evidence="9">2-C-methyl-D-erythritol 4-phosphate synthase</fullName>
    </alternativeName>
</protein>
<reference evidence="13 14" key="1">
    <citation type="submission" date="2018-06" db="EMBL/GenBank/DDBJ databases">
        <title>Thermoflavimicrobium daqus sp. nov., a thermophilic microbe isolated from Moutai-flavour Daqu.</title>
        <authorList>
            <person name="Wang X."/>
            <person name="Zhou H."/>
        </authorList>
    </citation>
    <scope>NUCLEOTIDE SEQUENCE [LARGE SCALE GENOMIC DNA]</scope>
    <source>
        <strain evidence="13 14">FBKL4.011</strain>
    </source>
</reference>
<proteinExistence type="inferred from homology"/>
<feature type="binding site" evidence="9">
    <location>
        <position position="148"/>
    </location>
    <ligand>
        <name>Mn(2+)</name>
        <dbReference type="ChEBI" id="CHEBI:29035"/>
    </ligand>
</feature>
<dbReference type="HAMAP" id="MF_00183">
    <property type="entry name" value="DXP_reductoisom"/>
    <property type="match status" value="1"/>
</dbReference>
<dbReference type="GO" id="GO:0030604">
    <property type="term" value="F:1-deoxy-D-xylulose-5-phosphate reductoisomerase activity"/>
    <property type="evidence" value="ECO:0007669"/>
    <property type="project" value="UniProtKB-UniRule"/>
</dbReference>
<evidence type="ECO:0000256" key="7">
    <source>
        <dbReference type="ARBA" id="ARBA00023229"/>
    </source>
</evidence>
<feature type="binding site" evidence="9">
    <location>
        <position position="12"/>
    </location>
    <ligand>
        <name>NADPH</name>
        <dbReference type="ChEBI" id="CHEBI:57783"/>
    </ligand>
</feature>
<feature type="binding site" evidence="9">
    <location>
        <position position="216"/>
    </location>
    <ligand>
        <name>1-deoxy-D-xylulose 5-phosphate</name>
        <dbReference type="ChEBI" id="CHEBI:57792"/>
    </ligand>
</feature>
<dbReference type="InterPro" id="IPR036169">
    <property type="entry name" value="DXPR_C_sf"/>
</dbReference>
<feature type="binding site" evidence="9">
    <location>
        <position position="39"/>
    </location>
    <ligand>
        <name>NADPH</name>
        <dbReference type="ChEBI" id="CHEBI:57783"/>
    </ligand>
</feature>
<comment type="cofactor">
    <cofactor evidence="9">
        <name>Mg(2+)</name>
        <dbReference type="ChEBI" id="CHEBI:18420"/>
    </cofactor>
    <cofactor evidence="9">
        <name>Mn(2+)</name>
        <dbReference type="ChEBI" id="CHEBI:29035"/>
    </cofactor>
</comment>
<keyword evidence="13" id="KW-0413">Isomerase</keyword>
<comment type="caution">
    <text evidence="9">Lacks conserved residue(s) required for the propagation of feature annotation.</text>
</comment>
<feature type="binding site" evidence="9">
    <location>
        <position position="14"/>
    </location>
    <ligand>
        <name>NADPH</name>
        <dbReference type="ChEBI" id="CHEBI:57783"/>
    </ligand>
</feature>
<evidence type="ECO:0000256" key="5">
    <source>
        <dbReference type="ARBA" id="ARBA00023002"/>
    </source>
</evidence>
<comment type="catalytic activity">
    <reaction evidence="8">
        <text>2-C-methyl-D-erythritol 4-phosphate + NADP(+) = 1-deoxy-D-xylulose 5-phosphate + NADPH + H(+)</text>
        <dbReference type="Rhea" id="RHEA:13717"/>
        <dbReference type="ChEBI" id="CHEBI:15378"/>
        <dbReference type="ChEBI" id="CHEBI:57783"/>
        <dbReference type="ChEBI" id="CHEBI:57792"/>
        <dbReference type="ChEBI" id="CHEBI:58262"/>
        <dbReference type="ChEBI" id="CHEBI:58349"/>
        <dbReference type="EC" id="1.1.1.267"/>
    </reaction>
    <physiologicalReaction direction="right-to-left" evidence="8">
        <dbReference type="Rhea" id="RHEA:13719"/>
    </physiologicalReaction>
</comment>
<evidence type="ECO:0000256" key="1">
    <source>
        <dbReference type="ARBA" id="ARBA00005094"/>
    </source>
</evidence>
<feature type="binding site" evidence="9">
    <location>
        <position position="124"/>
    </location>
    <ligand>
        <name>NADPH</name>
        <dbReference type="ChEBI" id="CHEBI:57783"/>
    </ligand>
</feature>
<accession>A0A364K7Q9</accession>
<dbReference type="GO" id="GO:0051484">
    <property type="term" value="P:isopentenyl diphosphate biosynthetic process, methylerythritol 4-phosphate pathway involved in terpenoid biosynthetic process"/>
    <property type="evidence" value="ECO:0007669"/>
    <property type="project" value="UniProtKB-ARBA"/>
</dbReference>
<dbReference type="InterPro" id="IPR003821">
    <property type="entry name" value="DXP_reductoisomerase"/>
</dbReference>
<gene>
    <name evidence="9" type="primary">dxr</name>
    <name evidence="13" type="ORF">DL897_04830</name>
</gene>
<keyword evidence="5 9" id="KW-0560">Oxidoreductase</keyword>
<dbReference type="RefSeq" id="WP_113658009.1">
    <property type="nucleotide sequence ID" value="NZ_KZ845664.1"/>
</dbReference>
<keyword evidence="6 9" id="KW-0464">Manganese</keyword>
<evidence type="ECO:0000259" key="12">
    <source>
        <dbReference type="Pfam" id="PF13288"/>
    </source>
</evidence>
<evidence type="ECO:0000256" key="4">
    <source>
        <dbReference type="ARBA" id="ARBA00022857"/>
    </source>
</evidence>
<dbReference type="NCBIfam" id="TIGR00243">
    <property type="entry name" value="Dxr"/>
    <property type="match status" value="1"/>
</dbReference>
<feature type="binding site" evidence="9">
    <location>
        <position position="122"/>
    </location>
    <ligand>
        <name>NADPH</name>
        <dbReference type="ChEBI" id="CHEBI:57783"/>
    </ligand>
</feature>
<evidence type="ECO:0000313" key="14">
    <source>
        <dbReference type="Proteomes" id="UP000251213"/>
    </source>
</evidence>
<evidence type="ECO:0000256" key="9">
    <source>
        <dbReference type="HAMAP-Rule" id="MF_00183"/>
    </source>
</evidence>
<keyword evidence="14" id="KW-1185">Reference proteome</keyword>
<feature type="domain" description="DXP reductoisomerase C-terminal" evidence="12">
    <location>
        <begin position="259"/>
        <end position="375"/>
    </location>
</feature>
<keyword evidence="3 9" id="KW-0479">Metal-binding</keyword>
<feature type="domain" description="1-deoxy-D-xylulose 5-phosphate reductoisomerase C-terminal" evidence="11">
    <location>
        <begin position="144"/>
        <end position="227"/>
    </location>
</feature>
<organism evidence="13 14">
    <name type="scientific">Thermoflavimicrobium daqui</name>
    <dbReference type="NCBI Taxonomy" id="2137476"/>
    <lineage>
        <taxon>Bacteria</taxon>
        <taxon>Bacillati</taxon>
        <taxon>Bacillota</taxon>
        <taxon>Bacilli</taxon>
        <taxon>Bacillales</taxon>
        <taxon>Thermoactinomycetaceae</taxon>
        <taxon>Thermoflavimicrobium</taxon>
    </lineage>
</organism>
<dbReference type="Gene3D" id="3.40.50.720">
    <property type="entry name" value="NAD(P)-binding Rossmann-like Domain"/>
    <property type="match status" value="1"/>
</dbReference>
<feature type="binding site" evidence="9">
    <location>
        <position position="123"/>
    </location>
    <ligand>
        <name>1-deoxy-D-xylulose 5-phosphate</name>
        <dbReference type="ChEBI" id="CHEBI:57792"/>
    </ligand>
</feature>
<feature type="binding site" evidence="9">
    <location>
        <position position="203"/>
    </location>
    <ligand>
        <name>NADPH</name>
        <dbReference type="ChEBI" id="CHEBI:57783"/>
    </ligand>
</feature>
<dbReference type="PANTHER" id="PTHR30525:SF0">
    <property type="entry name" value="1-DEOXY-D-XYLULOSE 5-PHOSPHATE REDUCTOISOMERASE, CHLOROPLASTIC"/>
    <property type="match status" value="1"/>
</dbReference>
<feature type="binding site" evidence="9">
    <location>
        <position position="149"/>
    </location>
    <ligand>
        <name>1-deoxy-D-xylulose 5-phosphate</name>
        <dbReference type="ChEBI" id="CHEBI:57792"/>
    </ligand>
</feature>
<feature type="binding site" evidence="9">
    <location>
        <position position="215"/>
    </location>
    <ligand>
        <name>1-deoxy-D-xylulose 5-phosphate</name>
        <dbReference type="ChEBI" id="CHEBI:57792"/>
    </ligand>
</feature>
<feature type="binding site" evidence="9">
    <location>
        <position position="37"/>
    </location>
    <ligand>
        <name>NADPH</name>
        <dbReference type="ChEBI" id="CHEBI:57783"/>
    </ligand>
</feature>
<dbReference type="AlphaFoldDB" id="A0A364K7Q9"/>
<feature type="binding site" evidence="9">
    <location>
        <position position="174"/>
    </location>
    <ligand>
        <name>1-deoxy-D-xylulose 5-phosphate</name>
        <dbReference type="ChEBI" id="CHEBI:57792"/>
    </ligand>
</feature>
<name>A0A364K7Q9_9BACL</name>
<feature type="domain" description="1-deoxy-D-xylulose 5-phosphate reductoisomerase N-terminal" evidence="10">
    <location>
        <begin position="5"/>
        <end position="130"/>
    </location>
</feature>
<dbReference type="GO" id="GO:0016853">
    <property type="term" value="F:isomerase activity"/>
    <property type="evidence" value="ECO:0007669"/>
    <property type="project" value="UniProtKB-KW"/>
</dbReference>
<sequence length="385" mass="42181">MSEKVVILGSTGSIGTNTLEVIRQHPEEFTVVALAAGTNVEEMIKQAKAYRPKVVSMATKEAAEKVRFALDDSIQVLYGEEGLLEVATYHEATFVVSAIVGSRGLAPTLAAIQAGKKIGLANKESLITAGHIITEAAKKAGVPILPIDSEHSALFQCLNGERKQDVQRLIVTASGGAFRDWSREQLVNATPADALKHPNWSMGPKVTVDSATLMNKGLEVMEAHWLFGFPYEQIEVLIHPQSIIHSMVEFHDGAIMAQLGSPDMKVPIQYALSYPKRLPLSGEPLDFVQISRLDFRKPDFVQYPCLKMAYEAGRAGGTMPTVLNAANEVAVEQFLAGEIPFLAIEHKVEEALSSHQWIPHPSLSEIEEADRWAREFAKKIKIAHV</sequence>
<dbReference type="SUPFAM" id="SSF55347">
    <property type="entry name" value="Glyceraldehyde-3-phosphate dehydrogenase-like, C-terminal domain"/>
    <property type="match status" value="1"/>
</dbReference>
<dbReference type="NCBIfam" id="NF009114">
    <property type="entry name" value="PRK12464.1"/>
    <property type="match status" value="1"/>
</dbReference>
<dbReference type="OrthoDB" id="9806546at2"/>
<dbReference type="PANTHER" id="PTHR30525">
    <property type="entry name" value="1-DEOXY-D-XYLULOSE 5-PHOSPHATE REDUCTOISOMERASE"/>
    <property type="match status" value="1"/>
</dbReference>
<dbReference type="FunFam" id="3.40.50.720:FF:000045">
    <property type="entry name" value="1-deoxy-D-xylulose 5-phosphate reductoisomerase"/>
    <property type="match status" value="1"/>
</dbReference>
<feature type="binding site" evidence="9">
    <location>
        <position position="197"/>
    </location>
    <ligand>
        <name>1-deoxy-D-xylulose 5-phosphate</name>
        <dbReference type="ChEBI" id="CHEBI:57792"/>
    </ligand>
</feature>
<evidence type="ECO:0000256" key="2">
    <source>
        <dbReference type="ARBA" id="ARBA00006825"/>
    </source>
</evidence>
<reference evidence="13 14" key="2">
    <citation type="submission" date="2018-06" db="EMBL/GenBank/DDBJ databases">
        <authorList>
            <person name="Zhirakovskaya E."/>
        </authorList>
    </citation>
    <scope>NUCLEOTIDE SEQUENCE [LARGE SCALE GENOMIC DNA]</scope>
    <source>
        <strain evidence="13 14">FBKL4.011</strain>
    </source>
</reference>
<evidence type="ECO:0000259" key="10">
    <source>
        <dbReference type="Pfam" id="PF02670"/>
    </source>
</evidence>
<comment type="caution">
    <text evidence="13">The sequence shown here is derived from an EMBL/GenBank/DDBJ whole genome shotgun (WGS) entry which is preliminary data.</text>
</comment>
<feature type="binding site" evidence="9">
    <location>
        <position position="11"/>
    </location>
    <ligand>
        <name>NADPH</name>
        <dbReference type="ChEBI" id="CHEBI:57783"/>
    </ligand>
</feature>
<dbReference type="Pfam" id="PF08436">
    <property type="entry name" value="DXP_redisom_C"/>
    <property type="match status" value="1"/>
</dbReference>
<keyword evidence="7 9" id="KW-0414">Isoprene biosynthesis</keyword>
<keyword evidence="4 9" id="KW-0521">NADP</keyword>